<dbReference type="InterPro" id="IPR036126">
    <property type="entry name" value="TBCA_sf"/>
</dbReference>
<feature type="compositionally biased region" description="Basic and acidic residues" evidence="4">
    <location>
        <begin position="80"/>
        <end position="90"/>
    </location>
</feature>
<dbReference type="GO" id="GO:0007021">
    <property type="term" value="P:tubulin complex assembly"/>
    <property type="evidence" value="ECO:0007669"/>
    <property type="project" value="UniProtKB-UniRule"/>
</dbReference>
<dbReference type="GO" id="GO:0007023">
    <property type="term" value="P:post-chaperonin tubulin folding pathway"/>
    <property type="evidence" value="ECO:0007669"/>
    <property type="project" value="UniProtKB-UniRule"/>
</dbReference>
<protein>
    <recommendedName>
        <fullName evidence="3">Tubulin-specific chaperone A</fullName>
    </recommendedName>
</protein>
<comment type="subcellular location">
    <subcellularLocation>
        <location evidence="3">Cytoplasm</location>
        <location evidence="3">Cytoskeleton</location>
    </subcellularLocation>
</comment>
<dbReference type="EnsemblPlants" id="EMT17101">
    <property type="protein sequence ID" value="EMT17101"/>
    <property type="gene ID" value="F775_03762"/>
</dbReference>
<proteinExistence type="inferred from homology"/>
<organism evidence="5">
    <name type="scientific">Aegilops tauschii</name>
    <name type="common">Tausch's goatgrass</name>
    <name type="synonym">Aegilops squarrosa</name>
    <dbReference type="NCBI Taxonomy" id="37682"/>
    <lineage>
        <taxon>Eukaryota</taxon>
        <taxon>Viridiplantae</taxon>
        <taxon>Streptophyta</taxon>
        <taxon>Embryophyta</taxon>
        <taxon>Tracheophyta</taxon>
        <taxon>Spermatophyta</taxon>
        <taxon>Magnoliopsida</taxon>
        <taxon>Liliopsida</taxon>
        <taxon>Poales</taxon>
        <taxon>Poaceae</taxon>
        <taxon>BOP clade</taxon>
        <taxon>Pooideae</taxon>
        <taxon>Triticodae</taxon>
        <taxon>Triticeae</taxon>
        <taxon>Triticinae</taxon>
        <taxon>Aegilops</taxon>
    </lineage>
</organism>
<feature type="region of interest" description="Disordered" evidence="4">
    <location>
        <begin position="77"/>
        <end position="105"/>
    </location>
</feature>
<evidence type="ECO:0000256" key="3">
    <source>
        <dbReference type="RuleBase" id="RU364030"/>
    </source>
</evidence>
<evidence type="ECO:0000313" key="5">
    <source>
        <dbReference type="EnsemblPlants" id="EMT17101"/>
    </source>
</evidence>
<dbReference type="SUPFAM" id="SSF46988">
    <property type="entry name" value="Tubulin chaperone cofactor A"/>
    <property type="match status" value="1"/>
</dbReference>
<dbReference type="Pfam" id="PF02970">
    <property type="entry name" value="TBCA"/>
    <property type="match status" value="1"/>
</dbReference>
<dbReference type="GO" id="GO:0048487">
    <property type="term" value="F:beta-tubulin binding"/>
    <property type="evidence" value="ECO:0007669"/>
    <property type="project" value="InterPro"/>
</dbReference>
<evidence type="ECO:0000256" key="1">
    <source>
        <dbReference type="ARBA" id="ARBA00006806"/>
    </source>
</evidence>
<dbReference type="GO" id="GO:0005829">
    <property type="term" value="C:cytosol"/>
    <property type="evidence" value="ECO:0007669"/>
    <property type="project" value="TreeGrafter"/>
</dbReference>
<evidence type="ECO:0000256" key="2">
    <source>
        <dbReference type="ARBA" id="ARBA00023186"/>
    </source>
</evidence>
<keyword evidence="3" id="KW-0963">Cytoplasm</keyword>
<dbReference type="InterPro" id="IPR004226">
    <property type="entry name" value="TBCA"/>
</dbReference>
<keyword evidence="2 3" id="KW-0143">Chaperone</keyword>
<comment type="similarity">
    <text evidence="1 3">Belongs to the TBCA family.</text>
</comment>
<keyword evidence="3" id="KW-0493">Microtubule</keyword>
<name>N1R3T5_AEGTA</name>
<dbReference type="PANTHER" id="PTHR21500:SF4">
    <property type="entry name" value="TUBULIN-SPECIFIC CHAPERONE A"/>
    <property type="match status" value="1"/>
</dbReference>
<dbReference type="GO" id="GO:0005874">
    <property type="term" value="C:microtubule"/>
    <property type="evidence" value="ECO:0007669"/>
    <property type="project" value="UniProtKB-KW"/>
</dbReference>
<evidence type="ECO:0000256" key="4">
    <source>
        <dbReference type="SAM" id="MobiDB-lite"/>
    </source>
</evidence>
<dbReference type="PANTHER" id="PTHR21500">
    <property type="entry name" value="TUBULIN-SPECIFIC CHAPERONE A"/>
    <property type="match status" value="1"/>
</dbReference>
<dbReference type="Gene3D" id="1.20.58.90">
    <property type="match status" value="1"/>
</dbReference>
<dbReference type="AlphaFoldDB" id="N1R3T5"/>
<reference evidence="5" key="1">
    <citation type="submission" date="2015-06" db="UniProtKB">
        <authorList>
            <consortium name="EnsemblPlants"/>
        </authorList>
    </citation>
    <scope>IDENTIFICATION</scope>
</reference>
<sequence length="105" mass="11952">MAATLRSLGTKTRTCRRAMRVENVLAESRMMIPDCHKRLEATLAELEATLAELKESEEQGVEIGEAETVITEVETVSEQFEDKLTSQERRGRSHEKWHKPQQAQA</sequence>
<accession>N1R3T5</accession>
<comment type="subunit">
    <text evidence="3">Supercomplex made of cofactors A to E. Cofactors A and D function by capturing and stabilizing tubulin in a quasi-native conformation. Cofactor E binds to the cofactor D-tubulin complex; interaction with cofactor C then causes the release of tubulin polypeptides that are committed to the native state.</text>
</comment>
<keyword evidence="3" id="KW-0206">Cytoskeleton</keyword>